<protein>
    <recommendedName>
        <fullName evidence="3">HTH tetR-type domain-containing protein</fullName>
    </recommendedName>
</protein>
<dbReference type="SUPFAM" id="SSF46689">
    <property type="entry name" value="Homeodomain-like"/>
    <property type="match status" value="1"/>
</dbReference>
<accession>A0A3P7PXI5</accession>
<dbReference type="RefSeq" id="WP_125137142.1">
    <property type="nucleotide sequence ID" value="NZ_LR130778.1"/>
</dbReference>
<dbReference type="Proteomes" id="UP000279029">
    <property type="component" value="Chromosome"/>
</dbReference>
<organism evidence="4 5">
    <name type="scientific">Petrocella atlantisensis</name>
    <dbReference type="NCBI Taxonomy" id="2173034"/>
    <lineage>
        <taxon>Bacteria</taxon>
        <taxon>Bacillati</taxon>
        <taxon>Bacillota</taxon>
        <taxon>Clostridia</taxon>
        <taxon>Lachnospirales</taxon>
        <taxon>Vallitaleaceae</taxon>
        <taxon>Petrocella</taxon>
    </lineage>
</organism>
<sequence>MADILDKMSPDKKVRLINAAMKEFGENRFDKASTNVIVKEAGISKGLLYHYFRTKEELYNYIFDYAVKAVALPIAEQIGLEDRDIIRRIERITKLKMKILNDIPALLDFSKTMYAGMDYEEIKKSVEKYNPIPLDMYYSHNIDSTLFKEGVDVAIAIRTIQYTLERLGEIYMIQRNMGIEPSMDHIFCEVESFLAHFRNTLYK</sequence>
<evidence type="ECO:0000313" key="4">
    <source>
        <dbReference type="EMBL" id="VDN47911.1"/>
    </source>
</evidence>
<dbReference type="PROSITE" id="PS50977">
    <property type="entry name" value="HTH_TETR_2"/>
    <property type="match status" value="1"/>
</dbReference>
<dbReference type="InterPro" id="IPR001647">
    <property type="entry name" value="HTH_TetR"/>
</dbReference>
<dbReference type="GO" id="GO:0003677">
    <property type="term" value="F:DNA binding"/>
    <property type="evidence" value="ECO:0007669"/>
    <property type="project" value="UniProtKB-UniRule"/>
</dbReference>
<dbReference type="SUPFAM" id="SSF48498">
    <property type="entry name" value="Tetracyclin repressor-like, C-terminal domain"/>
    <property type="match status" value="1"/>
</dbReference>
<keyword evidence="5" id="KW-1185">Reference proteome</keyword>
<evidence type="ECO:0000256" key="2">
    <source>
        <dbReference type="PROSITE-ProRule" id="PRU00335"/>
    </source>
</evidence>
<keyword evidence="1 2" id="KW-0238">DNA-binding</keyword>
<reference evidence="4 5" key="1">
    <citation type="submission" date="2018-09" db="EMBL/GenBank/DDBJ databases">
        <authorList>
            <person name="Postec A."/>
        </authorList>
    </citation>
    <scope>NUCLEOTIDE SEQUENCE [LARGE SCALE GENOMIC DNA]</scope>
    <source>
        <strain evidence="4">70B-A</strain>
    </source>
</reference>
<name>A0A3P7PXI5_9FIRM</name>
<evidence type="ECO:0000313" key="5">
    <source>
        <dbReference type="Proteomes" id="UP000279029"/>
    </source>
</evidence>
<gene>
    <name evidence="4" type="ORF">PATL70BA_2028</name>
</gene>
<dbReference type="PRINTS" id="PR00455">
    <property type="entry name" value="HTHTETR"/>
</dbReference>
<evidence type="ECO:0000259" key="3">
    <source>
        <dbReference type="PROSITE" id="PS50977"/>
    </source>
</evidence>
<dbReference type="PANTHER" id="PTHR43479">
    <property type="entry name" value="ACREF/ENVCD OPERON REPRESSOR-RELATED"/>
    <property type="match status" value="1"/>
</dbReference>
<proteinExistence type="predicted"/>
<evidence type="ECO:0000256" key="1">
    <source>
        <dbReference type="ARBA" id="ARBA00023125"/>
    </source>
</evidence>
<dbReference type="Gene3D" id="1.10.10.60">
    <property type="entry name" value="Homeodomain-like"/>
    <property type="match status" value="1"/>
</dbReference>
<dbReference type="AlphaFoldDB" id="A0A3P7PXI5"/>
<dbReference type="Gene3D" id="1.10.357.10">
    <property type="entry name" value="Tetracycline Repressor, domain 2"/>
    <property type="match status" value="1"/>
</dbReference>
<feature type="domain" description="HTH tetR-type" evidence="3">
    <location>
        <begin position="10"/>
        <end position="70"/>
    </location>
</feature>
<dbReference type="InterPro" id="IPR050624">
    <property type="entry name" value="HTH-type_Tx_Regulator"/>
</dbReference>
<dbReference type="InterPro" id="IPR009057">
    <property type="entry name" value="Homeodomain-like_sf"/>
</dbReference>
<dbReference type="OrthoDB" id="9780939at2"/>
<dbReference type="Pfam" id="PF00440">
    <property type="entry name" value="TetR_N"/>
    <property type="match status" value="1"/>
</dbReference>
<dbReference type="PANTHER" id="PTHR43479:SF11">
    <property type="entry name" value="ACREF_ENVCD OPERON REPRESSOR-RELATED"/>
    <property type="match status" value="1"/>
</dbReference>
<dbReference type="InterPro" id="IPR036271">
    <property type="entry name" value="Tet_transcr_reg_TetR-rel_C_sf"/>
</dbReference>
<dbReference type="EMBL" id="LR130778">
    <property type="protein sequence ID" value="VDN47911.1"/>
    <property type="molecule type" value="Genomic_DNA"/>
</dbReference>
<dbReference type="KEGG" id="cbar:PATL70BA_2028"/>
<feature type="DNA-binding region" description="H-T-H motif" evidence="2">
    <location>
        <begin position="33"/>
        <end position="52"/>
    </location>
</feature>